<keyword evidence="2" id="KW-1015">Disulfide bond</keyword>
<evidence type="ECO:0000313" key="5">
    <source>
        <dbReference type="Proteomes" id="UP001500466"/>
    </source>
</evidence>
<evidence type="ECO:0000259" key="3">
    <source>
        <dbReference type="PROSITE" id="PS50240"/>
    </source>
</evidence>
<comment type="similarity">
    <text evidence="1">Belongs to the peptidase S1 family.</text>
</comment>
<dbReference type="InterPro" id="IPR018114">
    <property type="entry name" value="TRYPSIN_HIS"/>
</dbReference>
<keyword evidence="5" id="KW-1185">Reference proteome</keyword>
<name>A0ABP9H6W7_9ACTN</name>
<dbReference type="GO" id="GO:0008233">
    <property type="term" value="F:peptidase activity"/>
    <property type="evidence" value="ECO:0007669"/>
    <property type="project" value="UniProtKB-KW"/>
</dbReference>
<keyword evidence="4" id="KW-0645">Protease</keyword>
<dbReference type="InterPro" id="IPR009003">
    <property type="entry name" value="Peptidase_S1_PA"/>
</dbReference>
<protein>
    <submittedName>
        <fullName evidence="4">Serine protease</fullName>
    </submittedName>
</protein>
<evidence type="ECO:0000256" key="2">
    <source>
        <dbReference type="ARBA" id="ARBA00023157"/>
    </source>
</evidence>
<dbReference type="InterPro" id="IPR043504">
    <property type="entry name" value="Peptidase_S1_PA_chymotrypsin"/>
</dbReference>
<dbReference type="SUPFAM" id="SSF50494">
    <property type="entry name" value="Trypsin-like serine proteases"/>
    <property type="match status" value="1"/>
</dbReference>
<dbReference type="InterPro" id="IPR001254">
    <property type="entry name" value="Trypsin_dom"/>
</dbReference>
<dbReference type="CDD" id="cd00190">
    <property type="entry name" value="Tryp_SPc"/>
    <property type="match status" value="1"/>
</dbReference>
<dbReference type="Pfam" id="PF00089">
    <property type="entry name" value="Trypsin"/>
    <property type="match status" value="1"/>
</dbReference>
<proteinExistence type="inferred from homology"/>
<evidence type="ECO:0000313" key="4">
    <source>
        <dbReference type="EMBL" id="GAA4962549.1"/>
    </source>
</evidence>
<dbReference type="Proteomes" id="UP001500466">
    <property type="component" value="Unassembled WGS sequence"/>
</dbReference>
<dbReference type="PROSITE" id="PS50240">
    <property type="entry name" value="TRYPSIN_DOM"/>
    <property type="match status" value="1"/>
</dbReference>
<dbReference type="Gene3D" id="2.40.10.10">
    <property type="entry name" value="Trypsin-like serine proteases"/>
    <property type="match status" value="1"/>
</dbReference>
<feature type="domain" description="Peptidase S1" evidence="3">
    <location>
        <begin position="68"/>
        <end position="298"/>
    </location>
</feature>
<organism evidence="4 5">
    <name type="scientific">Yinghuangia aomiensis</name>
    <dbReference type="NCBI Taxonomy" id="676205"/>
    <lineage>
        <taxon>Bacteria</taxon>
        <taxon>Bacillati</taxon>
        <taxon>Actinomycetota</taxon>
        <taxon>Actinomycetes</taxon>
        <taxon>Kitasatosporales</taxon>
        <taxon>Streptomycetaceae</taxon>
        <taxon>Yinghuangia</taxon>
    </lineage>
</organism>
<evidence type="ECO:0000256" key="1">
    <source>
        <dbReference type="ARBA" id="ARBA00007664"/>
    </source>
</evidence>
<dbReference type="InterPro" id="IPR001314">
    <property type="entry name" value="Peptidase_S1A"/>
</dbReference>
<dbReference type="PANTHER" id="PTHR24276:SF98">
    <property type="entry name" value="FI18310P1-RELATED"/>
    <property type="match status" value="1"/>
</dbReference>
<reference evidence="5" key="1">
    <citation type="journal article" date="2019" name="Int. J. Syst. Evol. Microbiol.">
        <title>The Global Catalogue of Microorganisms (GCM) 10K type strain sequencing project: providing services to taxonomists for standard genome sequencing and annotation.</title>
        <authorList>
            <consortium name="The Broad Institute Genomics Platform"/>
            <consortium name="The Broad Institute Genome Sequencing Center for Infectious Disease"/>
            <person name="Wu L."/>
            <person name="Ma J."/>
        </authorList>
    </citation>
    <scope>NUCLEOTIDE SEQUENCE [LARGE SCALE GENOMIC DNA]</scope>
    <source>
        <strain evidence="5">JCM 17986</strain>
    </source>
</reference>
<dbReference type="GO" id="GO:0006508">
    <property type="term" value="P:proteolysis"/>
    <property type="evidence" value="ECO:0007669"/>
    <property type="project" value="UniProtKB-KW"/>
</dbReference>
<keyword evidence="4" id="KW-0378">Hydrolase</keyword>
<dbReference type="PRINTS" id="PR00722">
    <property type="entry name" value="CHYMOTRYPSIN"/>
</dbReference>
<dbReference type="SMART" id="SM00020">
    <property type="entry name" value="Tryp_SPc"/>
    <property type="match status" value="1"/>
</dbReference>
<comment type="caution">
    <text evidence="4">The sequence shown here is derived from an EMBL/GenBank/DDBJ whole genome shotgun (WGS) entry which is preliminary data.</text>
</comment>
<dbReference type="PROSITE" id="PS00134">
    <property type="entry name" value="TRYPSIN_HIS"/>
    <property type="match status" value="1"/>
</dbReference>
<dbReference type="InterPro" id="IPR050430">
    <property type="entry name" value="Peptidase_S1"/>
</dbReference>
<accession>A0ABP9H6W7</accession>
<dbReference type="PANTHER" id="PTHR24276">
    <property type="entry name" value="POLYSERASE-RELATED"/>
    <property type="match status" value="1"/>
</dbReference>
<sequence length="299" mass="31514">MQMSQASWAPAYARGTKRGRVLQFSWQKDFGMPKFMKSRIGRGITRGVMAGALATGALAAAPGSASAIIGGEPADESYSFVTAIDMLRDDGAYRFRCGGALIDDQWLLTAAHCVYDTETGETKDPSLFTVRVGSNDRTTGGETAGVSEIRVNPDYVATGRAGDLALFKLDHPVKAKPVRLASSVGVAGTKFRVIGWGYTVDGGPTLPNTLNQIDTRVLPDGPCVGGEYGIDRGDFCADNPGGVSGPCNGDSGTPAVKKVYGRWELIGADSRSLGDCGVTKEVLPSVPYHRTWINDAIAG</sequence>
<gene>
    <name evidence="4" type="ORF">GCM10023205_27930</name>
</gene>
<dbReference type="EMBL" id="BAABHS010000008">
    <property type="protein sequence ID" value="GAA4962549.1"/>
    <property type="molecule type" value="Genomic_DNA"/>
</dbReference>